<evidence type="ECO:0008006" key="4">
    <source>
        <dbReference type="Google" id="ProtNLM"/>
    </source>
</evidence>
<name>A0A3A1WMD1_9HYPH</name>
<comment type="caution">
    <text evidence="2">The sequence shown here is derived from an EMBL/GenBank/DDBJ whole genome shotgun (WGS) entry which is preliminary data.</text>
</comment>
<protein>
    <recommendedName>
        <fullName evidence="4">Methyl-accepting chemotaxis protein</fullName>
    </recommendedName>
</protein>
<keyword evidence="3" id="KW-1185">Reference proteome</keyword>
<evidence type="ECO:0000313" key="3">
    <source>
        <dbReference type="Proteomes" id="UP000265750"/>
    </source>
</evidence>
<reference evidence="3" key="1">
    <citation type="submission" date="2018-09" db="EMBL/GenBank/DDBJ databases">
        <authorList>
            <person name="Tuo L."/>
        </authorList>
    </citation>
    <scope>NUCLEOTIDE SEQUENCE [LARGE SCALE GENOMIC DNA]</scope>
    <source>
        <strain evidence="3">M2BS4Y-1</strain>
    </source>
</reference>
<dbReference type="RefSeq" id="WP_119538793.1">
    <property type="nucleotide sequence ID" value="NZ_QYRN01000002.1"/>
</dbReference>
<organism evidence="2 3">
    <name type="scientific">Aureimonas flava</name>
    <dbReference type="NCBI Taxonomy" id="2320271"/>
    <lineage>
        <taxon>Bacteria</taxon>
        <taxon>Pseudomonadati</taxon>
        <taxon>Pseudomonadota</taxon>
        <taxon>Alphaproteobacteria</taxon>
        <taxon>Hyphomicrobiales</taxon>
        <taxon>Aurantimonadaceae</taxon>
        <taxon>Aureimonas</taxon>
    </lineage>
</organism>
<dbReference type="OrthoDB" id="9816265at2"/>
<accession>A0A3A1WMD1</accession>
<proteinExistence type="predicted"/>
<dbReference type="EMBL" id="QYRN01000002">
    <property type="protein sequence ID" value="RIY02716.1"/>
    <property type="molecule type" value="Genomic_DNA"/>
</dbReference>
<gene>
    <name evidence="2" type="ORF">D3218_05005</name>
</gene>
<evidence type="ECO:0000256" key="1">
    <source>
        <dbReference type="SAM" id="MobiDB-lite"/>
    </source>
</evidence>
<sequence>MTTTLPQIPSVPGGEAAPSAGPPDELDRLVLGITRWTVASESVFLEVGERLRTAHGRIAEVREGIARATEVFTHPVMAEARGGLVEAAASVETAWRLTAERRDRIGELNAAVERARDGSASLKTVFRVLDYIVVIARAQVESMKGAEVDLVSFSRTVDDLVTSGTAVAQSIDERMDTLRAALQESRAIVGRSLATVDGRELAHGFQALIGRMAEEQDVAASKREEAQVAFTAVWRAVAAAVMGLQAHDMARQRLEHTVRNLDRIGPLARDGTFEPGEAPLAPAHRRAAIHRVARLEMAQLDDLAATYGALMDRLALDLAAIADRLDDCGRVLESLRVPEVAGRGVAALEGGASRLRAAMEAGGEARRALAASLARSVERTALLIEMTDQMTGLEFHLNLAGLNAAIQAAHVEGGDETIGYIARVIREQSSQARAEVDTIRAGIEQAAEATRDLAGRLLPAIAEAEASVDRNLTAACAGLAAAEGDSCRALAASAEAADGMGDEIRSVLRMMALHEEGTRVMRALSAAVGTLVGEPAEAELPPADAARLDAVLCAGYTMKEERGVFAAALGPPAAVPGAGADASPAAGDDFDDILF</sequence>
<feature type="region of interest" description="Disordered" evidence="1">
    <location>
        <begin position="1"/>
        <end position="23"/>
    </location>
</feature>
<dbReference type="AlphaFoldDB" id="A0A3A1WMD1"/>
<dbReference type="Proteomes" id="UP000265750">
    <property type="component" value="Unassembled WGS sequence"/>
</dbReference>
<evidence type="ECO:0000313" key="2">
    <source>
        <dbReference type="EMBL" id="RIY02716.1"/>
    </source>
</evidence>
<feature type="compositionally biased region" description="Low complexity" evidence="1">
    <location>
        <begin position="10"/>
        <end position="23"/>
    </location>
</feature>